<dbReference type="InterPro" id="IPR032466">
    <property type="entry name" value="Metal_Hydrolase"/>
</dbReference>
<dbReference type="AlphaFoldDB" id="A0A2H3B3C6"/>
<protein>
    <recommendedName>
        <fullName evidence="3">Amidohydrolase-related domain-containing protein</fullName>
    </recommendedName>
</protein>
<evidence type="ECO:0000313" key="1">
    <source>
        <dbReference type="EMBL" id="PBK64190.1"/>
    </source>
</evidence>
<dbReference type="EMBL" id="KZ293453">
    <property type="protein sequence ID" value="PBK64190.1"/>
    <property type="molecule type" value="Genomic_DNA"/>
</dbReference>
<dbReference type="SUPFAM" id="SSF51556">
    <property type="entry name" value="Metallo-dependent hydrolases"/>
    <property type="match status" value="1"/>
</dbReference>
<organism evidence="1 2">
    <name type="scientific">Armillaria solidipes</name>
    <dbReference type="NCBI Taxonomy" id="1076256"/>
    <lineage>
        <taxon>Eukaryota</taxon>
        <taxon>Fungi</taxon>
        <taxon>Dikarya</taxon>
        <taxon>Basidiomycota</taxon>
        <taxon>Agaricomycotina</taxon>
        <taxon>Agaricomycetes</taxon>
        <taxon>Agaricomycetidae</taxon>
        <taxon>Agaricales</taxon>
        <taxon>Marasmiineae</taxon>
        <taxon>Physalacriaceae</taxon>
        <taxon>Armillaria</taxon>
    </lineage>
</organism>
<keyword evidence="2" id="KW-1185">Reference proteome</keyword>
<sequence>MGKNNKKKSSLDTHTHLPSTFALYCSKYPEGEYETAFDFVEGVYAGEEVETVVDVWCEPEVFMRGTSKELADGRWEGIAKSYTTAVESEILTALLYPFCIGLDVQQQVFAQQLRIAVVRGIPITVPTQEAEEDTERIMKEITRGPSSTVYSPNQHLSSAPYSLLHLPASASYVEYFPNLHIGMTQRRLLRIEPQYCRATCTNVVSDNKRMTKQSRLPFSLLRSLTIPWTAEFVGYDKIMPLDNVVYAIAVKED</sequence>
<evidence type="ECO:0008006" key="3">
    <source>
        <dbReference type="Google" id="ProtNLM"/>
    </source>
</evidence>
<gene>
    <name evidence="1" type="ORF">ARMSODRAFT_996849</name>
</gene>
<evidence type="ECO:0000313" key="2">
    <source>
        <dbReference type="Proteomes" id="UP000218334"/>
    </source>
</evidence>
<name>A0A2H3B3C6_9AGAR</name>
<proteinExistence type="predicted"/>
<dbReference type="Proteomes" id="UP000218334">
    <property type="component" value="Unassembled WGS sequence"/>
</dbReference>
<accession>A0A2H3B3C6</accession>
<reference evidence="2" key="1">
    <citation type="journal article" date="2017" name="Nat. Ecol. Evol.">
        <title>Genome expansion and lineage-specific genetic innovations in the forest pathogenic fungi Armillaria.</title>
        <authorList>
            <person name="Sipos G."/>
            <person name="Prasanna A.N."/>
            <person name="Walter M.C."/>
            <person name="O'Connor E."/>
            <person name="Balint B."/>
            <person name="Krizsan K."/>
            <person name="Kiss B."/>
            <person name="Hess J."/>
            <person name="Varga T."/>
            <person name="Slot J."/>
            <person name="Riley R."/>
            <person name="Boka B."/>
            <person name="Rigling D."/>
            <person name="Barry K."/>
            <person name="Lee J."/>
            <person name="Mihaltcheva S."/>
            <person name="LaButti K."/>
            <person name="Lipzen A."/>
            <person name="Waldron R."/>
            <person name="Moloney N.M."/>
            <person name="Sperisen C."/>
            <person name="Kredics L."/>
            <person name="Vagvoelgyi C."/>
            <person name="Patrignani A."/>
            <person name="Fitzpatrick D."/>
            <person name="Nagy I."/>
            <person name="Doyle S."/>
            <person name="Anderson J.B."/>
            <person name="Grigoriev I.V."/>
            <person name="Gueldener U."/>
            <person name="Muensterkoetter M."/>
            <person name="Nagy L.G."/>
        </authorList>
    </citation>
    <scope>NUCLEOTIDE SEQUENCE [LARGE SCALE GENOMIC DNA]</scope>
    <source>
        <strain evidence="2">28-4</strain>
    </source>
</reference>